<keyword evidence="1" id="KW-1133">Transmembrane helix</keyword>
<dbReference type="Proteomes" id="UP001152599">
    <property type="component" value="Unassembled WGS sequence"/>
</dbReference>
<feature type="transmembrane region" description="Helical" evidence="1">
    <location>
        <begin position="9"/>
        <end position="28"/>
    </location>
</feature>
<dbReference type="Pfam" id="PF13858">
    <property type="entry name" value="DUF4199"/>
    <property type="match status" value="1"/>
</dbReference>
<dbReference type="RefSeq" id="WP_304417507.1">
    <property type="nucleotide sequence ID" value="NZ_JANAIE010000006.1"/>
</dbReference>
<evidence type="ECO:0000313" key="2">
    <source>
        <dbReference type="EMBL" id="MDG4946142.1"/>
    </source>
</evidence>
<keyword evidence="3" id="KW-1185">Reference proteome</keyword>
<protein>
    <submittedName>
        <fullName evidence="2">DUF4199 domain-containing protein</fullName>
    </submittedName>
</protein>
<proteinExistence type="predicted"/>
<feature type="transmembrane region" description="Helical" evidence="1">
    <location>
        <begin position="40"/>
        <end position="61"/>
    </location>
</feature>
<comment type="caution">
    <text evidence="2">The sequence shown here is derived from an EMBL/GenBank/DDBJ whole genome shotgun (WGS) entry which is preliminary data.</text>
</comment>
<evidence type="ECO:0000313" key="3">
    <source>
        <dbReference type="Proteomes" id="UP001152599"/>
    </source>
</evidence>
<evidence type="ECO:0000256" key="1">
    <source>
        <dbReference type="SAM" id="Phobius"/>
    </source>
</evidence>
<sequence length="185" mass="21164">MLKRPIRRSAIILFILTLVVFLVVQILFKTQEIFQFSDFQYIIATSIANAFVITSIYAFVAASNLLKWNNKPGIGFIKIFKLSFLPGFIAGVLSLLCVFAYFHYVDPSGIEQLKTEYLDYSLVQAKVNGDYEDVEKVINSPEVRNTNLLNNRTFTLILGILIFFNFSLALMLSFLWKIRNTPKQG</sequence>
<keyword evidence="1" id="KW-0812">Transmembrane</keyword>
<feature type="transmembrane region" description="Helical" evidence="1">
    <location>
        <begin position="82"/>
        <end position="104"/>
    </location>
</feature>
<organism evidence="2 3">
    <name type="scientific">Profundicola chukchiensis</name>
    <dbReference type="NCBI Taxonomy" id="2961959"/>
    <lineage>
        <taxon>Bacteria</taxon>
        <taxon>Pseudomonadati</taxon>
        <taxon>Bacteroidota</taxon>
        <taxon>Flavobacteriia</taxon>
        <taxon>Flavobacteriales</taxon>
        <taxon>Weeksellaceae</taxon>
        <taxon>Profundicola</taxon>
    </lineage>
</organism>
<reference evidence="2" key="1">
    <citation type="submission" date="2022-07" db="EMBL/GenBank/DDBJ databases">
        <title>Description and genome-wide analysis of Profundicola chukchiensis gen. nov., sp. nov., marine bacteria isolated from bottom sediments of the Chukchi Sea.</title>
        <authorList>
            <person name="Romanenko L."/>
            <person name="Otstavnykh N."/>
            <person name="Kurilenko V."/>
            <person name="Eremeev V."/>
            <person name="Velansky P."/>
            <person name="Mikhailov V."/>
            <person name="Isaeva M."/>
        </authorList>
    </citation>
    <scope>NUCLEOTIDE SEQUENCE</scope>
    <source>
        <strain evidence="2">KMM 9713</strain>
    </source>
</reference>
<dbReference type="InterPro" id="IPR025250">
    <property type="entry name" value="DUF4199"/>
</dbReference>
<gene>
    <name evidence="2" type="ORF">NMK71_06920</name>
</gene>
<name>A0A9X4N062_9FLAO</name>
<feature type="transmembrane region" description="Helical" evidence="1">
    <location>
        <begin position="154"/>
        <end position="176"/>
    </location>
</feature>
<dbReference type="EMBL" id="JANCMU010000003">
    <property type="protein sequence ID" value="MDG4946142.1"/>
    <property type="molecule type" value="Genomic_DNA"/>
</dbReference>
<dbReference type="AlphaFoldDB" id="A0A9X4N062"/>
<keyword evidence="1" id="KW-0472">Membrane</keyword>
<accession>A0A9X4N062</accession>